<dbReference type="GO" id="GO:0022857">
    <property type="term" value="F:transmembrane transporter activity"/>
    <property type="evidence" value="ECO:0007669"/>
    <property type="project" value="InterPro"/>
</dbReference>
<dbReference type="InterPro" id="IPR006726">
    <property type="entry name" value="PHBA_efflux_AaeB/fusaric-R"/>
</dbReference>
<dbReference type="KEGG" id="ssam:E3D00_00675"/>
<feature type="transmembrane region" description="Helical" evidence="7">
    <location>
        <begin position="437"/>
        <end position="462"/>
    </location>
</feature>
<evidence type="ECO:0000256" key="6">
    <source>
        <dbReference type="ARBA" id="ARBA00023136"/>
    </source>
</evidence>
<dbReference type="Proteomes" id="UP000316313">
    <property type="component" value="Chromosome"/>
</dbReference>
<evidence type="ECO:0000256" key="1">
    <source>
        <dbReference type="ARBA" id="ARBA00004651"/>
    </source>
</evidence>
<feature type="transmembrane region" description="Helical" evidence="7">
    <location>
        <begin position="468"/>
        <end position="492"/>
    </location>
</feature>
<organism evidence="8 9">
    <name type="scientific">Swingsia samuiensis</name>
    <dbReference type="NCBI Taxonomy" id="1293412"/>
    <lineage>
        <taxon>Bacteria</taxon>
        <taxon>Pseudomonadati</taxon>
        <taxon>Pseudomonadota</taxon>
        <taxon>Alphaproteobacteria</taxon>
        <taxon>Acetobacterales</taxon>
        <taxon>Acetobacteraceae</taxon>
        <taxon>Swingsia</taxon>
    </lineage>
</organism>
<dbReference type="EMBL" id="CP038141">
    <property type="protein sequence ID" value="QDH16250.1"/>
    <property type="molecule type" value="Genomic_DNA"/>
</dbReference>
<keyword evidence="2" id="KW-0813">Transport</keyword>
<keyword evidence="3" id="KW-1003">Cell membrane</keyword>
<name>A0A4Y6UHG5_9PROT</name>
<feature type="transmembrane region" description="Helical" evidence="7">
    <location>
        <begin position="145"/>
        <end position="162"/>
    </location>
</feature>
<accession>A0A4Y6UHG5</accession>
<dbReference type="PANTHER" id="PTHR30509">
    <property type="entry name" value="P-HYDROXYBENZOIC ACID EFFLUX PUMP SUBUNIT-RELATED"/>
    <property type="match status" value="1"/>
</dbReference>
<comment type="subcellular location">
    <subcellularLocation>
        <location evidence="1">Cell membrane</location>
        <topology evidence="1">Multi-pass membrane protein</topology>
    </subcellularLocation>
</comment>
<dbReference type="PANTHER" id="PTHR30509:SF9">
    <property type="entry name" value="MULTIDRUG RESISTANCE PROTEIN MDTO"/>
    <property type="match status" value="1"/>
</dbReference>
<dbReference type="OrthoDB" id="8005649at2"/>
<sequence length="756" mass="83739">MSGLLSSLSRVARYSSTPNSITNAPPLKPKGKPFLSWLWAPSTSSLTFSLRTTIAACIALCIAFWMELDSPAWAAMTVWAVAQATRGESQSKAKWRMIGTLIGAAASIPLMAAAPQAPWLFFPMIAIWVGICSGLATFVSNFRSYALVLAGYTCSIICMDSIPNPDNVFFTAMARSTYILLGVVCEAIMGLIFATSQERQARAQLKQKLESALILVTGTIRSILSEERGILNTARKQFDTILNLNDQIEFAEVEMGPHGHEGDHARAALSSVSALLSRGLGMAMRLHILDQDHPNFTQAAEEISSFLKNFPQRLSTADRVSDLLAELQHLRDICLLYSAPPRSTDTSDVDTSLLETNPLNLEDTDNKQYTPELSERVLFVTLAELLGDLETAIKEYEASTHTIPKDHFHFRRETHRDFRDALNNGVRVMGAVIVSALIYEVTAWPNGLGFIAITSLICGLFATKENPVLGTISFLQGAIAAYFAAWFIVFVCMPRVDTFETLMIFLGPAMFIGGLAKGNPSTAGAAAAYSLLFPAMLGLQNHHIMNEIAFFNSNMATVSAAILSVIIFRTILPFNPSNERLRLRRAMLSDLRALADPHHVPEINVWIGRNTERFARIIRHAGPTPAPLIEAYILGTLASLTLGLNIIRLRALIDREYLPESGRRPIQLVLHYVETATHRYDKAARVARATIRRLRYIDEHETDLITRLEITRAITYLVVVSYILETNKNFLNPSKRFKGEISHLSVQSETDQIFPI</sequence>
<feature type="transmembrane region" description="Helical" evidence="7">
    <location>
        <begin position="95"/>
        <end position="114"/>
    </location>
</feature>
<evidence type="ECO:0000313" key="8">
    <source>
        <dbReference type="EMBL" id="QDH16250.1"/>
    </source>
</evidence>
<feature type="transmembrane region" description="Helical" evidence="7">
    <location>
        <begin position="48"/>
        <end position="66"/>
    </location>
</feature>
<dbReference type="RefSeq" id="WP_141459032.1">
    <property type="nucleotide sequence ID" value="NZ_CP038141.1"/>
</dbReference>
<feature type="transmembrane region" description="Helical" evidence="7">
    <location>
        <begin position="629"/>
        <end position="647"/>
    </location>
</feature>
<feature type="transmembrane region" description="Helical" evidence="7">
    <location>
        <begin position="120"/>
        <end position="138"/>
    </location>
</feature>
<evidence type="ECO:0000256" key="4">
    <source>
        <dbReference type="ARBA" id="ARBA00022692"/>
    </source>
</evidence>
<evidence type="ECO:0000256" key="5">
    <source>
        <dbReference type="ARBA" id="ARBA00022989"/>
    </source>
</evidence>
<gene>
    <name evidence="8" type="ORF">E3D00_00675</name>
</gene>
<evidence type="ECO:0000256" key="7">
    <source>
        <dbReference type="SAM" id="Phobius"/>
    </source>
</evidence>
<evidence type="ECO:0000256" key="3">
    <source>
        <dbReference type="ARBA" id="ARBA00022475"/>
    </source>
</evidence>
<dbReference type="AlphaFoldDB" id="A0A4Y6UHG5"/>
<feature type="transmembrane region" description="Helical" evidence="7">
    <location>
        <begin position="551"/>
        <end position="572"/>
    </location>
</feature>
<evidence type="ECO:0000313" key="9">
    <source>
        <dbReference type="Proteomes" id="UP000316313"/>
    </source>
</evidence>
<evidence type="ECO:0000256" key="2">
    <source>
        <dbReference type="ARBA" id="ARBA00022448"/>
    </source>
</evidence>
<feature type="transmembrane region" description="Helical" evidence="7">
    <location>
        <begin position="168"/>
        <end position="194"/>
    </location>
</feature>
<protein>
    <submittedName>
        <fullName evidence="8">FUSC family protein</fullName>
    </submittedName>
</protein>
<proteinExistence type="predicted"/>
<keyword evidence="5 7" id="KW-1133">Transmembrane helix</keyword>
<dbReference type="GO" id="GO:0005886">
    <property type="term" value="C:plasma membrane"/>
    <property type="evidence" value="ECO:0007669"/>
    <property type="project" value="UniProtKB-SubCell"/>
</dbReference>
<reference evidence="8 9" key="1">
    <citation type="submission" date="2019-03" db="EMBL/GenBank/DDBJ databases">
        <title>The complete genome sequence of Swingsia samuiensis NBRC107927(T).</title>
        <authorList>
            <person name="Chua K.-O."/>
            <person name="Chan K.-G."/>
            <person name="See-Too W.-S."/>
        </authorList>
    </citation>
    <scope>NUCLEOTIDE SEQUENCE [LARGE SCALE GENOMIC DNA]</scope>
    <source>
        <strain evidence="8 9">AH83</strain>
    </source>
</reference>
<keyword evidence="6 7" id="KW-0472">Membrane</keyword>
<keyword evidence="4 7" id="KW-0812">Transmembrane</keyword>
<keyword evidence="9" id="KW-1185">Reference proteome</keyword>
<dbReference type="Pfam" id="PF04632">
    <property type="entry name" value="FUSC"/>
    <property type="match status" value="1"/>
</dbReference>